<dbReference type="STRING" id="1408157.A0A1J7I7P8"/>
<evidence type="ECO:0000259" key="1">
    <source>
        <dbReference type="PROSITE" id="PS50181"/>
    </source>
</evidence>
<dbReference type="Gene3D" id="1.20.1280.50">
    <property type="match status" value="1"/>
</dbReference>
<dbReference type="InterPro" id="IPR032675">
    <property type="entry name" value="LRR_dom_sf"/>
</dbReference>
<gene>
    <name evidence="2" type="ORF">CONLIGDRAFT_637649</name>
</gene>
<sequence>MAETLARAKAYMQSSDYSRAIVLLQRARNMCKCISVFRENHKTKEHSSAKACLRDSLLSAALSDDEDDYAVFKAATSPCSCGVAKLSCEDEVHMDVLDKLAACSAAMGKNEAAIGFAAAAIHLNPKSPVGYCRLSKLIRTKTLDEATLRSDVDNEIIALAIVRHGVSNVKAYGDVQHPLYQVLRVISRKLYRKDPLKVFPPELKVMILSHLDTLSLIRCQRVSKRWLFAIRDDPNLFLKLVFIFTGKYKPERITKGMLKVISRYKRASTLSLSPAIFTSRHYELIFSHLKDLRHLHLHLQSDMHIGFDDACADPPTRLTRLTFAMPSTVRYSSWLMSLVKASASTLEELQISAQVNVNMPAYLPRLKILRMSAGTVMGGLEIHLDLLGSMTPNLEQLCIEGRFRLTEARDSSSIDSLYPNSPRWPKLKVLVVSRDVNMATAPRLDRLVPAGIQVLDILEDYHDDWFFENVDESTQWAELRFFRSRTPLGPEKLARILGPSLANGKLKSLSLALEPDELDQLPFASQHIQALGLAFKEHPGFGTFNRPRYPDCVSNFPNAHTFAVSGLRPQVATSLYTLVLRPGTKTIFEGSIHGVERDQVLEEAKKRNVDVIRGVGFPVVFPWRFEDDGMEGNVRLVDYGDVVEQWRHARGRVMTASFGVANQPFFRD</sequence>
<dbReference type="Pfam" id="PF12937">
    <property type="entry name" value="F-box-like"/>
    <property type="match status" value="1"/>
</dbReference>
<feature type="domain" description="F-box" evidence="1">
    <location>
        <begin position="193"/>
        <end position="240"/>
    </location>
</feature>
<accession>A0A1J7I7P8</accession>
<dbReference type="InParanoid" id="A0A1J7I7P8"/>
<dbReference type="PROSITE" id="PS50181">
    <property type="entry name" value="FBOX"/>
    <property type="match status" value="1"/>
</dbReference>
<dbReference type="Gene3D" id="3.80.10.10">
    <property type="entry name" value="Ribonuclease Inhibitor"/>
    <property type="match status" value="1"/>
</dbReference>
<dbReference type="EMBL" id="KV875106">
    <property type="protein sequence ID" value="OIW23679.1"/>
    <property type="molecule type" value="Genomic_DNA"/>
</dbReference>
<dbReference type="Proteomes" id="UP000182658">
    <property type="component" value="Unassembled WGS sequence"/>
</dbReference>
<protein>
    <recommendedName>
        <fullName evidence="1">F-box domain-containing protein</fullName>
    </recommendedName>
</protein>
<dbReference type="InterPro" id="IPR011990">
    <property type="entry name" value="TPR-like_helical_dom_sf"/>
</dbReference>
<dbReference type="InterPro" id="IPR001810">
    <property type="entry name" value="F-box_dom"/>
</dbReference>
<keyword evidence="3" id="KW-1185">Reference proteome</keyword>
<dbReference type="SUPFAM" id="SSF48452">
    <property type="entry name" value="TPR-like"/>
    <property type="match status" value="1"/>
</dbReference>
<proteinExistence type="predicted"/>
<dbReference type="AlphaFoldDB" id="A0A1J7I7P8"/>
<dbReference type="SUPFAM" id="SSF81383">
    <property type="entry name" value="F-box domain"/>
    <property type="match status" value="1"/>
</dbReference>
<evidence type="ECO:0000313" key="3">
    <source>
        <dbReference type="Proteomes" id="UP000182658"/>
    </source>
</evidence>
<evidence type="ECO:0000313" key="2">
    <source>
        <dbReference type="EMBL" id="OIW23679.1"/>
    </source>
</evidence>
<reference evidence="2 3" key="1">
    <citation type="submission" date="2016-10" db="EMBL/GenBank/DDBJ databases">
        <title>Draft genome sequence of Coniochaeta ligniaria NRRL30616, a lignocellulolytic fungus for bioabatement of inhibitors in plant biomass hydrolysates.</title>
        <authorList>
            <consortium name="DOE Joint Genome Institute"/>
            <person name="Jimenez D.J."/>
            <person name="Hector R.E."/>
            <person name="Riley R."/>
            <person name="Sun H."/>
            <person name="Grigoriev I.V."/>
            <person name="Van Elsas J.D."/>
            <person name="Nichols N.N."/>
        </authorList>
    </citation>
    <scope>NUCLEOTIDE SEQUENCE [LARGE SCALE GENOMIC DNA]</scope>
    <source>
        <strain evidence="2 3">NRRL 30616</strain>
    </source>
</reference>
<dbReference type="SMART" id="SM00256">
    <property type="entry name" value="FBOX"/>
    <property type="match status" value="1"/>
</dbReference>
<dbReference type="SUPFAM" id="SSF52047">
    <property type="entry name" value="RNI-like"/>
    <property type="match status" value="1"/>
</dbReference>
<organism evidence="2 3">
    <name type="scientific">Coniochaeta ligniaria NRRL 30616</name>
    <dbReference type="NCBI Taxonomy" id="1408157"/>
    <lineage>
        <taxon>Eukaryota</taxon>
        <taxon>Fungi</taxon>
        <taxon>Dikarya</taxon>
        <taxon>Ascomycota</taxon>
        <taxon>Pezizomycotina</taxon>
        <taxon>Sordariomycetes</taxon>
        <taxon>Sordariomycetidae</taxon>
        <taxon>Coniochaetales</taxon>
        <taxon>Coniochaetaceae</taxon>
        <taxon>Coniochaeta</taxon>
    </lineage>
</organism>
<dbReference type="OrthoDB" id="629492at2759"/>
<dbReference type="Gene3D" id="1.25.40.10">
    <property type="entry name" value="Tetratricopeptide repeat domain"/>
    <property type="match status" value="1"/>
</dbReference>
<name>A0A1J7I7P8_9PEZI</name>
<dbReference type="InterPro" id="IPR036047">
    <property type="entry name" value="F-box-like_dom_sf"/>
</dbReference>